<organism evidence="3 4">
    <name type="scientific">Candidatus Bodocaedibacter vickermanii</name>
    <dbReference type="NCBI Taxonomy" id="2741701"/>
    <lineage>
        <taxon>Bacteria</taxon>
        <taxon>Pseudomonadati</taxon>
        <taxon>Pseudomonadota</taxon>
        <taxon>Alphaproteobacteria</taxon>
        <taxon>Holosporales</taxon>
        <taxon>Candidatus Paracaedibacteraceae</taxon>
        <taxon>Candidatus Bodocaedibacter</taxon>
    </lineage>
</organism>
<proteinExistence type="predicted"/>
<feature type="chain" id="PRO_5032329999" evidence="2">
    <location>
        <begin position="23"/>
        <end position="85"/>
    </location>
</feature>
<dbReference type="EMBL" id="CP054719">
    <property type="protein sequence ID" value="QOL20387.1"/>
    <property type="molecule type" value="Genomic_DNA"/>
</dbReference>
<dbReference type="AlphaFoldDB" id="A0A7L9RUU7"/>
<feature type="region of interest" description="Disordered" evidence="1">
    <location>
        <begin position="24"/>
        <end position="50"/>
    </location>
</feature>
<evidence type="ECO:0000313" key="3">
    <source>
        <dbReference type="EMBL" id="QOL20387.1"/>
    </source>
</evidence>
<dbReference type="RefSeq" id="WP_350331934.1">
    <property type="nucleotide sequence ID" value="NZ_CP054719.1"/>
</dbReference>
<accession>A0A7L9RUU7</accession>
<dbReference type="Proteomes" id="UP000594001">
    <property type="component" value="Chromosome"/>
</dbReference>
<keyword evidence="4" id="KW-1185">Reference proteome</keyword>
<gene>
    <name evidence="3" type="ORF">CPBP_01180</name>
</gene>
<evidence type="ECO:0000256" key="2">
    <source>
        <dbReference type="SAM" id="SignalP"/>
    </source>
</evidence>
<reference evidence="3 4" key="1">
    <citation type="submission" date="2020-06" db="EMBL/GenBank/DDBJ databases">
        <title>The endosymbiont of the kinetoplastid Bodo saltans is a Paracaedibacter-like alpha-proteobacterium possessing a putative toxin-antitoxin system.</title>
        <authorList>
            <person name="Midha S."/>
            <person name="Rigden D.J."/>
            <person name="Siozios S."/>
            <person name="Hurst G.D.D."/>
            <person name="Jackson A.P."/>
        </authorList>
    </citation>
    <scope>NUCLEOTIDE SEQUENCE [LARGE SCALE GENOMIC DNA]</scope>
    <source>
        <strain evidence="3">Lake Konstanz</strain>
    </source>
</reference>
<dbReference type="KEGG" id="pbal:CPBP_01180"/>
<feature type="signal peptide" evidence="2">
    <location>
        <begin position="1"/>
        <end position="22"/>
    </location>
</feature>
<keyword evidence="2" id="KW-0732">Signal</keyword>
<sequence>MTKYNLIIIASFSIVSLSTVSASQIGAGDTPDTAASDLETGRPGSWPQVLSPLRSREKKDPLAAAITTKILGFPTETASEDSQGS</sequence>
<protein>
    <submittedName>
        <fullName evidence="3">Uncharacterized protein</fullName>
    </submittedName>
</protein>
<evidence type="ECO:0000313" key="4">
    <source>
        <dbReference type="Proteomes" id="UP000594001"/>
    </source>
</evidence>
<name>A0A7L9RUU7_9PROT</name>
<evidence type="ECO:0000256" key="1">
    <source>
        <dbReference type="SAM" id="MobiDB-lite"/>
    </source>
</evidence>